<dbReference type="RefSeq" id="WP_152418994.1">
    <property type="nucleotide sequence ID" value="NZ_AOLR01000042.1"/>
</dbReference>
<reference evidence="2" key="1">
    <citation type="submission" date="2021-04" db="EMBL/GenBank/DDBJ databases">
        <title>Complete Genome sequence and Methylome Analysis of the Haloarchaeon Haloarcula sinaiiensis.</title>
        <authorList>
            <person name="Fomenkov A."/>
            <person name="DasSarma P."/>
            <person name="DasSarma S."/>
            <person name="Roberts R.J."/>
        </authorList>
    </citation>
    <scope>NUCLEOTIDE SEQUENCE</scope>
    <source>
        <strain evidence="2">ATCC 33800</strain>
        <plasmid evidence="2">pHsi55</plasmid>
    </source>
</reference>
<dbReference type="KEGG" id="hsin:KDQ40_21085"/>
<accession>A0A8T8KLC9</accession>
<protein>
    <submittedName>
        <fullName evidence="2">DUF5305 domain-containing protein</fullName>
    </submittedName>
</protein>
<dbReference type="AlphaFoldDB" id="A0A8T8KLC9"/>
<dbReference type="Pfam" id="PF17231">
    <property type="entry name" value="DUF5305"/>
    <property type="match status" value="1"/>
</dbReference>
<dbReference type="OrthoDB" id="270764at2157"/>
<keyword evidence="2" id="KW-0614">Plasmid</keyword>
<name>A0A8T8KLC9_9EURY</name>
<organism evidence="2 3">
    <name type="scientific">Haloarcula marismortui ATCC 33800</name>
    <dbReference type="NCBI Taxonomy" id="662476"/>
    <lineage>
        <taxon>Archaea</taxon>
        <taxon>Methanobacteriati</taxon>
        <taxon>Methanobacteriota</taxon>
        <taxon>Stenosarchaea group</taxon>
        <taxon>Halobacteria</taxon>
        <taxon>Halobacteriales</taxon>
        <taxon>Haloarculaceae</taxon>
        <taxon>Haloarcula</taxon>
    </lineage>
</organism>
<sequence>MYETNQRLRNQRAYFPLISPRLTGEYQFQYTASGDGAVDVDITVLSIVQSRGDGTVFWQQTREIGSTTAADVEPGGSANTEFEFNLNQTRLQLERVEETLGETPGDPIVVVQAQTQMTGQVNGRTVNREFVDELRFIPDGDSFVVNDPGEMTNTSRQVRSVTTTREYSPIRSIGGPAILVVSVGGLASLVLLRRRNQIALSPAERDRLTHVEYAEWISIGTLSEDPHDSELNVVEMSSLVDLVNVAADAGERVVYDPAQERYAVFDGDRMYFCTPPLQ</sequence>
<evidence type="ECO:0000313" key="2">
    <source>
        <dbReference type="EMBL" id="QUJ74704.1"/>
    </source>
</evidence>
<dbReference type="InterPro" id="IPR035185">
    <property type="entry name" value="DUF5305"/>
</dbReference>
<feature type="transmembrane region" description="Helical" evidence="1">
    <location>
        <begin position="173"/>
        <end position="192"/>
    </location>
</feature>
<geneLocation type="plasmid" evidence="2 3">
    <name>pHsi55</name>
</geneLocation>
<keyword evidence="1" id="KW-0812">Transmembrane</keyword>
<evidence type="ECO:0000313" key="3">
    <source>
        <dbReference type="Proteomes" id="UP000682967"/>
    </source>
</evidence>
<dbReference type="Proteomes" id="UP000682967">
    <property type="component" value="Plasmid pHsi55"/>
</dbReference>
<gene>
    <name evidence="2" type="ORF">KDQ40_21085</name>
</gene>
<dbReference type="GeneID" id="64825507"/>
<dbReference type="EMBL" id="CP073370">
    <property type="protein sequence ID" value="QUJ74704.1"/>
    <property type="molecule type" value="Genomic_DNA"/>
</dbReference>
<keyword evidence="1" id="KW-0472">Membrane</keyword>
<keyword evidence="1" id="KW-1133">Transmembrane helix</keyword>
<evidence type="ECO:0000256" key="1">
    <source>
        <dbReference type="SAM" id="Phobius"/>
    </source>
</evidence>
<proteinExistence type="predicted"/>